<feature type="compositionally biased region" description="Polar residues" evidence="1">
    <location>
        <begin position="39"/>
        <end position="54"/>
    </location>
</feature>
<feature type="compositionally biased region" description="Basic and acidic residues" evidence="1">
    <location>
        <begin position="1"/>
        <end position="16"/>
    </location>
</feature>
<dbReference type="SUPFAM" id="SSF48452">
    <property type="entry name" value="TPR-like"/>
    <property type="match status" value="1"/>
</dbReference>
<evidence type="ECO:0000256" key="1">
    <source>
        <dbReference type="SAM" id="MobiDB-lite"/>
    </source>
</evidence>
<dbReference type="Gene3D" id="1.25.40.10">
    <property type="entry name" value="Tetratricopeptide repeat domain"/>
    <property type="match status" value="1"/>
</dbReference>
<proteinExistence type="predicted"/>
<dbReference type="EMBL" id="CP000384">
    <property type="protein sequence ID" value="ABG09061.1"/>
    <property type="molecule type" value="Genomic_DNA"/>
</dbReference>
<sequence length="277" mass="29821">MYVSEDRQPGGRDERRPRRTSNASAPRRPRDQRAAPRNSGPNRARSTQPRSGSDTPRFDGPVVPPEIEAKQLAPEIRGELTTLDRHTADAVARHLVAAGELLDEDPEAALAHARAARARSGRIAAVREAVGIAAYHCGDWAQALAELRAARRMGSKSPLLPLIADCERGVGRPERAIELARGPEADQLSGDDADELKIVVAGARSDLGQLEQALAVLSTPPLDPSRRGPTAARLFYVYADTLLALGRTQDALQWFLNAAAADVEGVTDAEDRITELS</sequence>
<accession>A0A5Q5BL60</accession>
<dbReference type="InterPro" id="IPR011990">
    <property type="entry name" value="TPR-like_helical_dom_sf"/>
</dbReference>
<gene>
    <name evidence="2" type="ordered locus">Mmcs_2954</name>
</gene>
<dbReference type="KEGG" id="mmc:Mmcs_2954"/>
<feature type="region of interest" description="Disordered" evidence="1">
    <location>
        <begin position="1"/>
        <end position="73"/>
    </location>
</feature>
<reference evidence="2" key="1">
    <citation type="submission" date="2006-06" db="EMBL/GenBank/DDBJ databases">
        <title>Complete sequence of chromosome of Mycobacterium sp. MCS.</title>
        <authorList>
            <consortium name="US DOE Joint Genome Institute"/>
            <person name="Copeland A."/>
            <person name="Lucas S."/>
            <person name="Lapidus A."/>
            <person name="Barry K."/>
            <person name="Detter J.C."/>
            <person name="Glavina del Rio T."/>
            <person name="Hammon N."/>
            <person name="Israni S."/>
            <person name="Dalin E."/>
            <person name="Tice H."/>
            <person name="Pitluck S."/>
            <person name="Martinez M."/>
            <person name="Schmutz J."/>
            <person name="Larimer F."/>
            <person name="Land M."/>
            <person name="Hauser L."/>
            <person name="Kyrpides N."/>
            <person name="Kim E."/>
            <person name="Miller C.D."/>
            <person name="Hughes J.E."/>
            <person name="Anderson A.J."/>
            <person name="Sims R.C."/>
            <person name="Richardson P."/>
        </authorList>
    </citation>
    <scope>NUCLEOTIDE SEQUENCE [LARGE SCALE GENOMIC DNA]</scope>
    <source>
        <strain evidence="2">MCS</strain>
    </source>
</reference>
<evidence type="ECO:0000313" key="2">
    <source>
        <dbReference type="EMBL" id="ABG09061.1"/>
    </source>
</evidence>
<protein>
    <submittedName>
        <fullName evidence="2">Uncharacterized protein</fullName>
    </submittedName>
</protein>
<organism evidence="2">
    <name type="scientific">Mycobacterium sp. (strain MCS)</name>
    <dbReference type="NCBI Taxonomy" id="164756"/>
    <lineage>
        <taxon>Bacteria</taxon>
        <taxon>Bacillati</taxon>
        <taxon>Actinomycetota</taxon>
        <taxon>Actinomycetes</taxon>
        <taxon>Mycobacteriales</taxon>
        <taxon>Mycobacteriaceae</taxon>
        <taxon>Mycobacterium</taxon>
    </lineage>
</organism>
<name>A0A5Q5BL60_MYCSS</name>
<dbReference type="AlphaFoldDB" id="A0A5Q5BL60"/>